<dbReference type="STRING" id="4795.A0A225WJJ2"/>
<proteinExistence type="predicted"/>
<dbReference type="EMBL" id="NBNE01000756">
    <property type="protein sequence ID" value="OWZ17418.1"/>
    <property type="molecule type" value="Genomic_DNA"/>
</dbReference>
<evidence type="ECO:0000313" key="2">
    <source>
        <dbReference type="Proteomes" id="UP000198211"/>
    </source>
</evidence>
<evidence type="ECO:0000313" key="1">
    <source>
        <dbReference type="EMBL" id="OWZ17418.1"/>
    </source>
</evidence>
<keyword evidence="2" id="KW-1185">Reference proteome</keyword>
<keyword evidence="1" id="KW-0489">Methyltransferase</keyword>
<dbReference type="Proteomes" id="UP000198211">
    <property type="component" value="Unassembled WGS sequence"/>
</dbReference>
<protein>
    <submittedName>
        <fullName evidence="1">N(6)-adenine-specific DNA methyltransferase 2</fullName>
    </submittedName>
</protein>
<dbReference type="AlphaFoldDB" id="A0A225WJJ2"/>
<accession>A0A225WJJ2</accession>
<dbReference type="GO" id="GO:0008168">
    <property type="term" value="F:methyltransferase activity"/>
    <property type="evidence" value="ECO:0007669"/>
    <property type="project" value="UniProtKB-KW"/>
</dbReference>
<gene>
    <name evidence="1" type="ORF">PHMEG_0008642</name>
</gene>
<dbReference type="GO" id="GO:0032259">
    <property type="term" value="P:methylation"/>
    <property type="evidence" value="ECO:0007669"/>
    <property type="project" value="UniProtKB-KW"/>
</dbReference>
<organism evidence="1 2">
    <name type="scientific">Phytophthora megakarya</name>
    <dbReference type="NCBI Taxonomy" id="4795"/>
    <lineage>
        <taxon>Eukaryota</taxon>
        <taxon>Sar</taxon>
        <taxon>Stramenopiles</taxon>
        <taxon>Oomycota</taxon>
        <taxon>Peronosporomycetes</taxon>
        <taxon>Peronosporales</taxon>
        <taxon>Peronosporaceae</taxon>
        <taxon>Phytophthora</taxon>
    </lineage>
</organism>
<sequence>MLSLSLVLSTDTLTRLQEHLQERHQEEDTPVYDDFRLSQLYVHALTPAAIDYTGNELKISLVSTPAATTICLRSKIRRRTRVCYIFKYDRRIGEKHCDRFYFCVYPAATDRSEKFHHFFDYVLMETRRRATWSLLVGVQRSPYARICFGSAIAYQEKLTGPLVSHHKTILSRSQCILLELVSRMKTLTPIPSYTISTNRTCIRIRETPRSFNRFKRLDLLFHRPHRQQCFVACQSTSTLLTL</sequence>
<name>A0A225WJJ2_9STRA</name>
<reference evidence="2" key="1">
    <citation type="submission" date="2017-03" db="EMBL/GenBank/DDBJ databases">
        <title>Phytopthora megakarya and P. palmivora, two closely related causual agents of cacao black pod achieved similar genome size and gene model numbers by different mechanisms.</title>
        <authorList>
            <person name="Ali S."/>
            <person name="Shao J."/>
            <person name="Larry D.J."/>
            <person name="Kronmiller B."/>
            <person name="Shen D."/>
            <person name="Strem M.D."/>
            <person name="Melnick R.L."/>
            <person name="Guiltinan M.J."/>
            <person name="Tyler B.M."/>
            <person name="Meinhardt L.W."/>
            <person name="Bailey B.A."/>
        </authorList>
    </citation>
    <scope>NUCLEOTIDE SEQUENCE [LARGE SCALE GENOMIC DNA]</scope>
    <source>
        <strain evidence="2">zdho120</strain>
    </source>
</reference>
<comment type="caution">
    <text evidence="1">The sequence shown here is derived from an EMBL/GenBank/DDBJ whole genome shotgun (WGS) entry which is preliminary data.</text>
</comment>
<keyword evidence="1" id="KW-0808">Transferase</keyword>
<dbReference type="OrthoDB" id="206354at2759"/>